<dbReference type="InterPro" id="IPR039762">
    <property type="entry name" value="Nmd2/UPF2"/>
</dbReference>
<proteinExistence type="predicted"/>
<feature type="domain" description="MIF4G" evidence="5">
    <location>
        <begin position="522"/>
        <end position="723"/>
    </location>
</feature>
<comment type="caution">
    <text evidence="6">The sequence shown here is derived from an EMBL/GenBank/DDBJ whole genome shotgun (WGS) entry which is preliminary data.</text>
</comment>
<dbReference type="InterPro" id="IPR016024">
    <property type="entry name" value="ARM-type_fold"/>
</dbReference>
<accession>A0AAD5X3Q0</accession>
<feature type="region of interest" description="Disordered" evidence="4">
    <location>
        <begin position="235"/>
        <end position="265"/>
    </location>
</feature>
<feature type="region of interest" description="Disordered" evidence="4">
    <location>
        <begin position="437"/>
        <end position="520"/>
    </location>
</feature>
<dbReference type="Gene3D" id="1.25.40.180">
    <property type="match status" value="3"/>
</dbReference>
<dbReference type="SMART" id="SM00543">
    <property type="entry name" value="MIF4G"/>
    <property type="match status" value="3"/>
</dbReference>
<feature type="compositionally biased region" description="Basic and acidic residues" evidence="4">
    <location>
        <begin position="1017"/>
        <end position="1026"/>
    </location>
</feature>
<evidence type="ECO:0000313" key="7">
    <source>
        <dbReference type="Proteomes" id="UP001212841"/>
    </source>
</evidence>
<feature type="region of interest" description="Disordered" evidence="4">
    <location>
        <begin position="969"/>
        <end position="1049"/>
    </location>
</feature>
<gene>
    <name evidence="6" type="ORF">HK097_010505</name>
</gene>
<dbReference type="Pfam" id="PF04050">
    <property type="entry name" value="Upf2"/>
    <property type="match status" value="1"/>
</dbReference>
<evidence type="ECO:0000259" key="5">
    <source>
        <dbReference type="SMART" id="SM00543"/>
    </source>
</evidence>
<keyword evidence="3" id="KW-0175">Coiled coil</keyword>
<dbReference type="PANTHER" id="PTHR12839:SF7">
    <property type="entry name" value="REGULATOR OF NONSENSE TRANSCRIPTS 2"/>
    <property type="match status" value="1"/>
</dbReference>
<feature type="compositionally biased region" description="Low complexity" evidence="4">
    <location>
        <begin position="970"/>
        <end position="980"/>
    </location>
</feature>
<protein>
    <recommendedName>
        <fullName evidence="5">MIF4G domain-containing protein</fullName>
    </recommendedName>
</protein>
<feature type="compositionally biased region" description="Gly residues" evidence="4">
    <location>
        <begin position="998"/>
        <end position="1007"/>
    </location>
</feature>
<dbReference type="InterPro" id="IPR003890">
    <property type="entry name" value="MIF4G-like_typ-3"/>
</dbReference>
<dbReference type="Proteomes" id="UP001212841">
    <property type="component" value="Unassembled WGS sequence"/>
</dbReference>
<evidence type="ECO:0000256" key="1">
    <source>
        <dbReference type="ARBA" id="ARBA00004496"/>
    </source>
</evidence>
<dbReference type="GO" id="GO:0000184">
    <property type="term" value="P:nuclear-transcribed mRNA catabolic process, nonsense-mediated decay"/>
    <property type="evidence" value="ECO:0007669"/>
    <property type="project" value="InterPro"/>
</dbReference>
<dbReference type="AlphaFoldDB" id="A0AAD5X3Q0"/>
<dbReference type="EMBL" id="JADGJD010000786">
    <property type="protein sequence ID" value="KAJ3048469.1"/>
    <property type="molecule type" value="Genomic_DNA"/>
</dbReference>
<sequence length="1244" mass="140095">MPDQTEGQPQKNPTVEEEAIVRIERKKALRQLNSAAYVSRPDPDSYKNLDGSIKKNTSFIKKIRNGQTNDQLQNLIKDVTSLKLEKYLSEVVTAIAESWTRLKTSADIWAATEVCSLLHQRFAPNVFADPLLGTILKGFAHVPDGKDMTPEGREKEETQRLTRQRSTLRLLTELYIVGLARDAPDGKEGLIVRILKQLLINDKDAMSNISLAVTFVRYYGDQFLGKIIKGRRGSGMVSATTEQPPATTNAAAGHESDPVSGNETSRSSTVWCLVYAAYAAEDLNVQEQVESLVPQDIRTKVKIILVEYFETAARQLVRAHKHIRKEERRNHEFYIARGEIYEDRQDRYEKGLKAYEKLFSNVQTLAEYLEQEMPPLPEDESVTRLAGGIGILEGGKTVQEKDSTSGPWEDEDAKAFYENLVDLKHFVPAVFLGVKKPDAEQGEKDQAEAGPEVADEEQLNEKLDVIDIEDVDEDAQEDGDDAAQEEEPTGGDEAEEIQEPSFEMDDDADEDDKSKVLPPSEKVALDSLLTRLSNAMNRDSIDQIATDFAYLNSKAARGKLLRTLIAVPRTRLDLLPYYGRLVATLNPYMPDIGTKLVDSLEQSFHYHQKRKNQVFIEEKIKRRCSPTISKNIRFIGELAKFKLAPNHVVFHCLKVLLEDFKFHNIELACNLLETSGRFLFKMPETHTRTSNYLDILNKKKAMKYIDSRQALMIENAYYACNPPERSAMSQKHREPVELYMRKLIYFDLTRKNVDKILKQFRKFNWDDPTTRQCITKLFHKIWKVKFSHLHLMAALASELSRYYPEFGVGVVDNTLEEIRVGMEANLFKWNQRRIATVKFLGELYNYRMVDSGVVFETLYLLVRFGHENGVPMPGVSSPIDATHDFFRVRLCCTLLDTCGQCFDRGSTAKKLDQFLVFLQMYILTKIRPPMDVDFLISETFELLRPNMKHLESYEEAVQEVNRIAMEQREAAGAPGAANGIAEEDSDDDEDEDEDEEGGGGPRRGGSPVGDENDEDAASEHSSRVVDMESDEVVVHLPPQEEEEDDGYDDDFEKEFSKVMQESLESRKHERKPAVFDVAIPRRVKEQVSSAAGGGEESDAAEGEGEVTFMLLTKKGSKQQAKVMAVPADSDFVRSTRSKLEAEQEEKLQLKRLVLNYEERARADAEEAMTQQGSPIELCPDTNQTQRVPQQGRVLWSNAASRGRGYFGGRGYRGGGYQGGGGGYRGGGGYYSRGGGQGSSGGAAG</sequence>
<keyword evidence="2" id="KW-0963">Cytoplasm</keyword>
<feature type="domain" description="MIF4G" evidence="5">
    <location>
        <begin position="738"/>
        <end position="946"/>
    </location>
</feature>
<feature type="coiled-coil region" evidence="3">
    <location>
        <begin position="1132"/>
        <end position="1159"/>
    </location>
</feature>
<dbReference type="GO" id="GO:0035145">
    <property type="term" value="C:exon-exon junction complex"/>
    <property type="evidence" value="ECO:0007669"/>
    <property type="project" value="TreeGrafter"/>
</dbReference>
<dbReference type="FunFam" id="1.25.40.180:FF:000037">
    <property type="entry name" value="Nonsense-mediated mRNA decay factor (Upf2)"/>
    <property type="match status" value="1"/>
</dbReference>
<evidence type="ECO:0000256" key="3">
    <source>
        <dbReference type="SAM" id="Coils"/>
    </source>
</evidence>
<feature type="region of interest" description="Disordered" evidence="4">
    <location>
        <begin position="1216"/>
        <end position="1244"/>
    </location>
</feature>
<feature type="domain" description="MIF4G" evidence="5">
    <location>
        <begin position="53"/>
        <end position="303"/>
    </location>
</feature>
<dbReference type="GO" id="GO:0005737">
    <property type="term" value="C:cytoplasm"/>
    <property type="evidence" value="ECO:0007669"/>
    <property type="project" value="UniProtKB-SubCell"/>
</dbReference>
<evidence type="ECO:0000256" key="4">
    <source>
        <dbReference type="SAM" id="MobiDB-lite"/>
    </source>
</evidence>
<dbReference type="PANTHER" id="PTHR12839">
    <property type="entry name" value="NONSENSE-MEDIATED MRNA DECAY PROTEIN 2 UP-FRAMESHIFT SUPPRESSOR 2"/>
    <property type="match status" value="1"/>
</dbReference>
<feature type="compositionally biased region" description="Basic and acidic residues" evidence="4">
    <location>
        <begin position="437"/>
        <end position="447"/>
    </location>
</feature>
<dbReference type="Gene3D" id="4.10.80.160">
    <property type="match status" value="1"/>
</dbReference>
<feature type="compositionally biased region" description="Acidic residues" evidence="4">
    <location>
        <begin position="981"/>
        <end position="997"/>
    </location>
</feature>
<dbReference type="Pfam" id="PF02854">
    <property type="entry name" value="MIF4G"/>
    <property type="match status" value="3"/>
</dbReference>
<name>A0AAD5X3Q0_9FUNG</name>
<evidence type="ECO:0000256" key="2">
    <source>
        <dbReference type="ARBA" id="ARBA00022490"/>
    </source>
</evidence>
<evidence type="ECO:0000313" key="6">
    <source>
        <dbReference type="EMBL" id="KAJ3048469.1"/>
    </source>
</evidence>
<feature type="compositionally biased region" description="Acidic residues" evidence="4">
    <location>
        <begin position="1039"/>
        <end position="1049"/>
    </location>
</feature>
<comment type="subcellular location">
    <subcellularLocation>
        <location evidence="1">Cytoplasm</location>
    </subcellularLocation>
</comment>
<feature type="region of interest" description="Disordered" evidence="4">
    <location>
        <begin position="1163"/>
        <end position="1194"/>
    </location>
</feature>
<dbReference type="GO" id="GO:0003723">
    <property type="term" value="F:RNA binding"/>
    <property type="evidence" value="ECO:0007669"/>
    <property type="project" value="InterPro"/>
</dbReference>
<dbReference type="InterPro" id="IPR007193">
    <property type="entry name" value="Upf2/Nmd2_C"/>
</dbReference>
<organism evidence="6 7">
    <name type="scientific">Rhizophlyctis rosea</name>
    <dbReference type="NCBI Taxonomy" id="64517"/>
    <lineage>
        <taxon>Eukaryota</taxon>
        <taxon>Fungi</taxon>
        <taxon>Fungi incertae sedis</taxon>
        <taxon>Chytridiomycota</taxon>
        <taxon>Chytridiomycota incertae sedis</taxon>
        <taxon>Chytridiomycetes</taxon>
        <taxon>Rhizophlyctidales</taxon>
        <taxon>Rhizophlyctidaceae</taxon>
        <taxon>Rhizophlyctis</taxon>
    </lineage>
</organism>
<feature type="compositionally biased region" description="Polar residues" evidence="4">
    <location>
        <begin position="237"/>
        <end position="250"/>
    </location>
</feature>
<reference evidence="6" key="1">
    <citation type="submission" date="2020-05" db="EMBL/GenBank/DDBJ databases">
        <title>Phylogenomic resolution of chytrid fungi.</title>
        <authorList>
            <person name="Stajich J.E."/>
            <person name="Amses K."/>
            <person name="Simmons R."/>
            <person name="Seto K."/>
            <person name="Myers J."/>
            <person name="Bonds A."/>
            <person name="Quandt C.A."/>
            <person name="Barry K."/>
            <person name="Liu P."/>
            <person name="Grigoriev I."/>
            <person name="Longcore J.E."/>
            <person name="James T.Y."/>
        </authorList>
    </citation>
    <scope>NUCLEOTIDE SEQUENCE</scope>
    <source>
        <strain evidence="6">JEL0318</strain>
    </source>
</reference>
<feature type="compositionally biased region" description="Acidic residues" evidence="4">
    <location>
        <begin position="466"/>
        <end position="511"/>
    </location>
</feature>
<keyword evidence="7" id="KW-1185">Reference proteome</keyword>
<dbReference type="SUPFAM" id="SSF48371">
    <property type="entry name" value="ARM repeat"/>
    <property type="match status" value="3"/>
</dbReference>